<dbReference type="KEGG" id="spse:SULPSESMR1_00746"/>
<keyword evidence="9" id="KW-0560">Oxidoreductase</keyword>
<dbReference type="InterPro" id="IPR007867">
    <property type="entry name" value="GMC_OxRtase_C"/>
</dbReference>
<dbReference type="SUPFAM" id="SSF54373">
    <property type="entry name" value="FAD-linked reductases, C-terminal domain"/>
    <property type="match status" value="1"/>
</dbReference>
<evidence type="ECO:0000259" key="7">
    <source>
        <dbReference type="PROSITE" id="PS00623"/>
    </source>
</evidence>
<dbReference type="Pfam" id="PF00732">
    <property type="entry name" value="GMC_oxred_N"/>
    <property type="match status" value="1"/>
</dbReference>
<dbReference type="InterPro" id="IPR012132">
    <property type="entry name" value="GMC_OxRdtase"/>
</dbReference>
<gene>
    <name evidence="9" type="primary">alkJ</name>
    <name evidence="9" type="ORF">SULPSESMR1_00746</name>
</gene>
<sequence>MERYDYIIVGAGSAGAPLATRLAEAGRRVLLLEAGGTGKHPWVNVPLGYGKVFHDARFNWKYTTEPEPGLNGRQVYWPRGKVLGGSSAINAMVWVRGHPADFDEWGAVAPGWSWKDVAPVFRRIERWSGAHSPERGHDGPLSVTDMSAQMHPLTHACIAAAAEAGIPTNADYNGAEMNGAGFYQISTAGGRRASTAQAYLRRARHLPNFRAETAAMATRILLEGQRATGVEYVKKGRSEKAFATEVILCGGALNSPQLLMLSGIGPAAHLRSHGIDVVLDAPHVGANLMDHLGYDLLYRTRRPSLNQTLRPWWGKAWAGMQYVTMQKGPLAMSLNQGGGFTRLAEGAGVPDTQLYFSPLSYSTAPKGKRPLMSPDAFPAMRMGFNPCKPTSRGSVGLVSSDPFASPALRGGYLTSAYDCELMVRGVREIRRIASMPSLENLIECELEPGPGYQSDADILEFVRDRAGTVFHQCGTCRMGTDATTSVVDPHLRVHGIAGLRVADAAIFPTIPTGNTNAAAVMVGERAYDLMMQG</sequence>
<keyword evidence="10" id="KW-1185">Reference proteome</keyword>
<evidence type="ECO:0000256" key="3">
    <source>
        <dbReference type="ARBA" id="ARBA00022630"/>
    </source>
</evidence>
<name>A0A221JYB2_9RHOB</name>
<comment type="similarity">
    <text evidence="2 6">Belongs to the GMC oxidoreductase family.</text>
</comment>
<dbReference type="GO" id="GO:0050660">
    <property type="term" value="F:flavin adenine dinucleotide binding"/>
    <property type="evidence" value="ECO:0007669"/>
    <property type="project" value="InterPro"/>
</dbReference>
<evidence type="ECO:0000256" key="4">
    <source>
        <dbReference type="ARBA" id="ARBA00022827"/>
    </source>
</evidence>
<keyword evidence="3 6" id="KW-0285">Flavoprotein</keyword>
<feature type="binding site" evidence="5">
    <location>
        <begin position="90"/>
        <end position="93"/>
    </location>
    <ligand>
        <name>FAD</name>
        <dbReference type="ChEBI" id="CHEBI:57692"/>
    </ligand>
</feature>
<protein>
    <submittedName>
        <fullName evidence="9">Alcohol dehydrogenase (Acceptor)</fullName>
        <ecNumber evidence="9">1.1.99.-</ecNumber>
    </submittedName>
</protein>
<dbReference type="EC" id="1.1.99.-" evidence="9"/>
<evidence type="ECO:0000256" key="5">
    <source>
        <dbReference type="PIRSR" id="PIRSR000137-2"/>
    </source>
</evidence>
<dbReference type="InterPro" id="IPR036188">
    <property type="entry name" value="FAD/NAD-bd_sf"/>
</dbReference>
<evidence type="ECO:0000256" key="2">
    <source>
        <dbReference type="ARBA" id="ARBA00010790"/>
    </source>
</evidence>
<organism evidence="9 10">
    <name type="scientific">Pseudosulfitobacter pseudonitzschiae</name>
    <dbReference type="NCBI Taxonomy" id="1402135"/>
    <lineage>
        <taxon>Bacteria</taxon>
        <taxon>Pseudomonadati</taxon>
        <taxon>Pseudomonadota</taxon>
        <taxon>Alphaproteobacteria</taxon>
        <taxon>Rhodobacterales</taxon>
        <taxon>Roseobacteraceae</taxon>
        <taxon>Pseudosulfitobacter</taxon>
    </lineage>
</organism>
<dbReference type="PIRSF" id="PIRSF000137">
    <property type="entry name" value="Alcohol_oxidase"/>
    <property type="match status" value="1"/>
</dbReference>
<feature type="domain" description="Glucose-methanol-choline oxidoreductase N-terminal" evidence="7">
    <location>
        <begin position="80"/>
        <end position="103"/>
    </location>
</feature>
<accession>A0A221JYB2</accession>
<comment type="cofactor">
    <cofactor evidence="1 5">
        <name>FAD</name>
        <dbReference type="ChEBI" id="CHEBI:57692"/>
    </cofactor>
</comment>
<proteinExistence type="inferred from homology"/>
<dbReference type="PANTHER" id="PTHR11552">
    <property type="entry name" value="GLUCOSE-METHANOL-CHOLINE GMC OXIDOREDUCTASE"/>
    <property type="match status" value="1"/>
</dbReference>
<dbReference type="InterPro" id="IPR000172">
    <property type="entry name" value="GMC_OxRdtase_N"/>
</dbReference>
<evidence type="ECO:0000256" key="6">
    <source>
        <dbReference type="RuleBase" id="RU003968"/>
    </source>
</evidence>
<dbReference type="Gene3D" id="3.30.560.10">
    <property type="entry name" value="Glucose Oxidase, domain 3"/>
    <property type="match status" value="1"/>
</dbReference>
<dbReference type="Gene3D" id="3.50.50.60">
    <property type="entry name" value="FAD/NAD(P)-binding domain"/>
    <property type="match status" value="1"/>
</dbReference>
<dbReference type="PANTHER" id="PTHR11552:SF147">
    <property type="entry name" value="CHOLINE DEHYDROGENASE, MITOCHONDRIAL"/>
    <property type="match status" value="1"/>
</dbReference>
<dbReference type="Proteomes" id="UP000199754">
    <property type="component" value="Chromosome"/>
</dbReference>
<dbReference type="AlphaFoldDB" id="A0A221JYB2"/>
<evidence type="ECO:0000259" key="8">
    <source>
        <dbReference type="PROSITE" id="PS00624"/>
    </source>
</evidence>
<evidence type="ECO:0000313" key="9">
    <source>
        <dbReference type="EMBL" id="ASM71577.1"/>
    </source>
</evidence>
<keyword evidence="4 5" id="KW-0274">FAD</keyword>
<dbReference type="PROSITE" id="PS00624">
    <property type="entry name" value="GMC_OXRED_2"/>
    <property type="match status" value="1"/>
</dbReference>
<reference evidence="9 10" key="1">
    <citation type="submission" date="2017-07" db="EMBL/GenBank/DDBJ databases">
        <title>Genome Sequence of Sulfitobacter pseudonitzschiae Strain SMR1 Isolated from a culture of the Diatom Skeletonema marinoi.</title>
        <authorList>
            <person name="Topel M."/>
            <person name="Pinder M.I.M."/>
            <person name="Johansson O.N."/>
            <person name="Kourtchenko O."/>
            <person name="Godhe A."/>
            <person name="Clarke A.K."/>
        </authorList>
    </citation>
    <scope>NUCLEOTIDE SEQUENCE [LARGE SCALE GENOMIC DNA]</scope>
    <source>
        <strain evidence="9 10">SMR1</strain>
    </source>
</reference>
<feature type="domain" description="Glucose-methanol-choline oxidoreductase N-terminal" evidence="8">
    <location>
        <begin position="251"/>
        <end position="265"/>
    </location>
</feature>
<dbReference type="Pfam" id="PF05199">
    <property type="entry name" value="GMC_oxred_C"/>
    <property type="match status" value="1"/>
</dbReference>
<dbReference type="OrthoDB" id="9785276at2"/>
<dbReference type="GO" id="GO:0016614">
    <property type="term" value="F:oxidoreductase activity, acting on CH-OH group of donors"/>
    <property type="evidence" value="ECO:0007669"/>
    <property type="project" value="InterPro"/>
</dbReference>
<dbReference type="SUPFAM" id="SSF51905">
    <property type="entry name" value="FAD/NAD(P)-binding domain"/>
    <property type="match status" value="1"/>
</dbReference>
<feature type="binding site" evidence="5">
    <location>
        <position position="82"/>
    </location>
    <ligand>
        <name>FAD</name>
        <dbReference type="ChEBI" id="CHEBI:57692"/>
    </ligand>
</feature>
<dbReference type="PROSITE" id="PS00623">
    <property type="entry name" value="GMC_OXRED_1"/>
    <property type="match status" value="1"/>
</dbReference>
<evidence type="ECO:0000256" key="1">
    <source>
        <dbReference type="ARBA" id="ARBA00001974"/>
    </source>
</evidence>
<dbReference type="RefSeq" id="WP_089419606.1">
    <property type="nucleotide sequence ID" value="NZ_CP022415.1"/>
</dbReference>
<evidence type="ECO:0000313" key="10">
    <source>
        <dbReference type="Proteomes" id="UP000199754"/>
    </source>
</evidence>
<dbReference type="EMBL" id="CP022415">
    <property type="protein sequence ID" value="ASM71577.1"/>
    <property type="molecule type" value="Genomic_DNA"/>
</dbReference>